<evidence type="ECO:0000313" key="1">
    <source>
        <dbReference type="EMBL" id="KAL5103491.1"/>
    </source>
</evidence>
<sequence>MKKQKKRKKRKKWKKWKKMMMNRKRRHCTDDTCLVTAIVAAVTEHRREGNHSPLKAVGLTASHRCGLNSEDSHLARLQAKIESLGQ</sequence>
<organism evidence="1 2">
    <name type="scientific">Taenia crassiceps</name>
    <dbReference type="NCBI Taxonomy" id="6207"/>
    <lineage>
        <taxon>Eukaryota</taxon>
        <taxon>Metazoa</taxon>
        <taxon>Spiralia</taxon>
        <taxon>Lophotrochozoa</taxon>
        <taxon>Platyhelminthes</taxon>
        <taxon>Cestoda</taxon>
        <taxon>Eucestoda</taxon>
        <taxon>Cyclophyllidea</taxon>
        <taxon>Taeniidae</taxon>
        <taxon>Taenia</taxon>
    </lineage>
</organism>
<reference evidence="1 2" key="1">
    <citation type="journal article" date="2022" name="Front. Cell. Infect. Microbiol.">
        <title>The Genomes of Two Strains of Taenia crassiceps the Animal Model for the Study of Human Cysticercosis.</title>
        <authorList>
            <person name="Bobes R.J."/>
            <person name="Estrada K."/>
            <person name="Rios-Valencia D.G."/>
            <person name="Calderon-Gallegos A."/>
            <person name="de la Torre P."/>
            <person name="Carrero J.C."/>
            <person name="Sanchez-Flores A."/>
            <person name="Laclette J.P."/>
        </authorList>
    </citation>
    <scope>NUCLEOTIDE SEQUENCE [LARGE SCALE GENOMIC DNA]</scope>
    <source>
        <strain evidence="1">WFUcys</strain>
    </source>
</reference>
<accession>A0ABR4Q1E3</accession>
<evidence type="ECO:0000313" key="2">
    <source>
        <dbReference type="Proteomes" id="UP001651158"/>
    </source>
</evidence>
<dbReference type="Proteomes" id="UP001651158">
    <property type="component" value="Unassembled WGS sequence"/>
</dbReference>
<gene>
    <name evidence="1" type="ORF">TcWFU_002348</name>
</gene>
<comment type="caution">
    <text evidence="1">The sequence shown here is derived from an EMBL/GenBank/DDBJ whole genome shotgun (WGS) entry which is preliminary data.</text>
</comment>
<name>A0ABR4Q1E3_9CEST</name>
<protein>
    <submittedName>
        <fullName evidence="1">Uncharacterized protein</fullName>
    </submittedName>
</protein>
<keyword evidence="2" id="KW-1185">Reference proteome</keyword>
<proteinExistence type="predicted"/>
<dbReference type="EMBL" id="JAKROA010000017">
    <property type="protein sequence ID" value="KAL5103491.1"/>
    <property type="molecule type" value="Genomic_DNA"/>
</dbReference>